<dbReference type="Proteomes" id="UP001607303">
    <property type="component" value="Unassembled WGS sequence"/>
</dbReference>
<proteinExistence type="predicted"/>
<sequence>DQERVEEPSGGGIRTGGATFGYASRQAGSGVPSPGGVMSCSEVMYQYYHPYLYSRAPPPPHPTHPHAAPHTNPHAAHHSPARPAPFQPFSSATATHQYDRHMLNAPRVYQSFGILVFLIILLTALEVSTQSKNPSICSEDSISVDIGAYFSKTAFPACQINANERKESNRAENLDVKRSLWAGIIIQKCIAWGTCIALRVQAGALRQSIVTEIRSNIVTPKGVDVKVSRRILKFSRRIA</sequence>
<evidence type="ECO:0000313" key="2">
    <source>
        <dbReference type="EMBL" id="KAL2732678.1"/>
    </source>
</evidence>
<evidence type="ECO:0000313" key="3">
    <source>
        <dbReference type="Proteomes" id="UP001607303"/>
    </source>
</evidence>
<name>A0ABD2BJX3_VESMC</name>
<feature type="compositionally biased region" description="Low complexity" evidence="1">
    <location>
        <begin position="65"/>
        <end position="74"/>
    </location>
</feature>
<comment type="caution">
    <text evidence="2">The sequence shown here is derived from an EMBL/GenBank/DDBJ whole genome shotgun (WGS) entry which is preliminary data.</text>
</comment>
<gene>
    <name evidence="2" type="ORF">V1477_014919</name>
</gene>
<feature type="region of interest" description="Disordered" evidence="1">
    <location>
        <begin position="56"/>
        <end position="89"/>
    </location>
</feature>
<keyword evidence="3" id="KW-1185">Reference proteome</keyword>
<feature type="non-terminal residue" evidence="2">
    <location>
        <position position="1"/>
    </location>
</feature>
<protein>
    <submittedName>
        <fullName evidence="2">Protein vestigial-like isoform X2</fullName>
    </submittedName>
</protein>
<feature type="region of interest" description="Disordered" evidence="1">
    <location>
        <begin position="1"/>
        <end position="33"/>
    </location>
</feature>
<evidence type="ECO:0000256" key="1">
    <source>
        <dbReference type="SAM" id="MobiDB-lite"/>
    </source>
</evidence>
<organism evidence="2 3">
    <name type="scientific">Vespula maculifrons</name>
    <name type="common">Eastern yellow jacket</name>
    <name type="synonym">Wasp</name>
    <dbReference type="NCBI Taxonomy" id="7453"/>
    <lineage>
        <taxon>Eukaryota</taxon>
        <taxon>Metazoa</taxon>
        <taxon>Ecdysozoa</taxon>
        <taxon>Arthropoda</taxon>
        <taxon>Hexapoda</taxon>
        <taxon>Insecta</taxon>
        <taxon>Pterygota</taxon>
        <taxon>Neoptera</taxon>
        <taxon>Endopterygota</taxon>
        <taxon>Hymenoptera</taxon>
        <taxon>Apocrita</taxon>
        <taxon>Aculeata</taxon>
        <taxon>Vespoidea</taxon>
        <taxon>Vespidae</taxon>
        <taxon>Vespinae</taxon>
        <taxon>Vespula</taxon>
    </lineage>
</organism>
<dbReference type="EMBL" id="JAYRBN010000075">
    <property type="protein sequence ID" value="KAL2732678.1"/>
    <property type="molecule type" value="Genomic_DNA"/>
</dbReference>
<accession>A0ABD2BJX3</accession>
<feature type="compositionally biased region" description="Gly residues" evidence="1">
    <location>
        <begin position="9"/>
        <end position="19"/>
    </location>
</feature>
<reference evidence="2 3" key="1">
    <citation type="journal article" date="2024" name="Ann. Entomol. Soc. Am.">
        <title>Genomic analyses of the southern and eastern yellowjacket wasps (Hymenoptera: Vespidae) reveal evolutionary signatures of social life.</title>
        <authorList>
            <person name="Catto M.A."/>
            <person name="Caine P.B."/>
            <person name="Orr S.E."/>
            <person name="Hunt B.G."/>
            <person name="Goodisman M.A.D."/>
        </authorList>
    </citation>
    <scope>NUCLEOTIDE SEQUENCE [LARGE SCALE GENOMIC DNA]</scope>
    <source>
        <strain evidence="2">232</strain>
        <tissue evidence="2">Head and thorax</tissue>
    </source>
</reference>
<dbReference type="AlphaFoldDB" id="A0ABD2BJX3"/>